<dbReference type="EMBL" id="CAJVCH010551033">
    <property type="protein sequence ID" value="CAG7829339.1"/>
    <property type="molecule type" value="Genomic_DNA"/>
</dbReference>
<comment type="caution">
    <text evidence="2">The sequence shown here is derived from an EMBL/GenBank/DDBJ whole genome shotgun (WGS) entry which is preliminary data.</text>
</comment>
<feature type="signal peptide" evidence="1">
    <location>
        <begin position="1"/>
        <end position="25"/>
    </location>
</feature>
<proteinExistence type="predicted"/>
<gene>
    <name evidence="2" type="ORF">AFUS01_LOCUS39207</name>
</gene>
<dbReference type="Proteomes" id="UP000708208">
    <property type="component" value="Unassembled WGS sequence"/>
</dbReference>
<keyword evidence="3" id="KW-1185">Reference proteome</keyword>
<reference evidence="2" key="1">
    <citation type="submission" date="2021-06" db="EMBL/GenBank/DDBJ databases">
        <authorList>
            <person name="Hodson N. C."/>
            <person name="Mongue J. A."/>
            <person name="Jaron S. K."/>
        </authorList>
    </citation>
    <scope>NUCLEOTIDE SEQUENCE</scope>
</reference>
<organism evidence="2 3">
    <name type="scientific">Allacma fusca</name>
    <dbReference type="NCBI Taxonomy" id="39272"/>
    <lineage>
        <taxon>Eukaryota</taxon>
        <taxon>Metazoa</taxon>
        <taxon>Ecdysozoa</taxon>
        <taxon>Arthropoda</taxon>
        <taxon>Hexapoda</taxon>
        <taxon>Collembola</taxon>
        <taxon>Symphypleona</taxon>
        <taxon>Sminthuridae</taxon>
        <taxon>Allacma</taxon>
    </lineage>
</organism>
<dbReference type="PROSITE" id="PS51257">
    <property type="entry name" value="PROKAR_LIPOPROTEIN"/>
    <property type="match status" value="1"/>
</dbReference>
<feature type="chain" id="PRO_5035292535" evidence="1">
    <location>
        <begin position="26"/>
        <end position="276"/>
    </location>
</feature>
<name>A0A8J2LBS6_9HEXA</name>
<evidence type="ECO:0000256" key="1">
    <source>
        <dbReference type="SAM" id="SignalP"/>
    </source>
</evidence>
<dbReference type="AlphaFoldDB" id="A0A8J2LBS6"/>
<sequence>MSGRQAPLFLALLLMACTYLGGAIGQVTEVQENVRGIGIQAISWASCPNGGGDASVSNLDLDSCSSAGCTLKLYQRYPGNFQMRPARTQNTTIIAVTASNGANNVSLIRENLNTALQARTNYTVNFPLVFDSKFASNRTNNSHNIQVEVLGFNNQRAVCKIFTVLLNSFRVNNGTAYNQTCDFNNEPCAFENSLCKSGSCKCNSNSVENSNQCKTMVGRACANTNECLKNGVCNLGSCICREGYKANSDKDKCSSGSAISFSILLLALQQLFVFMR</sequence>
<evidence type="ECO:0000313" key="3">
    <source>
        <dbReference type="Proteomes" id="UP000708208"/>
    </source>
</evidence>
<evidence type="ECO:0000313" key="2">
    <source>
        <dbReference type="EMBL" id="CAG7829339.1"/>
    </source>
</evidence>
<protein>
    <submittedName>
        <fullName evidence="2">Uncharacterized protein</fullName>
    </submittedName>
</protein>
<accession>A0A8J2LBS6</accession>
<keyword evidence="1" id="KW-0732">Signal</keyword>